<sequence length="667" mass="75077">MKHTATGSDKDKGGAPSHDATSPKRTSSVQEEKGEDEGRRAFIKGTAVGLALPLPLLLSATSGSGKRRERRDDEAERGDRPEKSPPSIPWQIELPLAHEPLRPAVLDPAPMEEANTAAGEAGRDAHQRWDELYERVREYPPVYYEMSAAENPAWIFNPAYPPQRTWGFAYGGTAATSPGPTIIARYGQPTIVRIYNHLPQDHKGFGSPEIATHLHNAHTASESDGFPGDFYSAFKAGPTLAAPGQFLDHFYPNIYAGYDEQQNGIGDPREALGTLFYHDHTMDFTAPNLVRGLMGFLLLFDDVDSGDERDPSPAALRLPSYPYDYPLAFADRLFDRNGILFYDPVDPEGTLGDKVIVNGYVEPVLRVAARKYRLRLLNGGPSRVYEFYLVDANDRVQTFTYIANDGNLLPAPLFNQQRVRLSVAERGDIVVDFSRYPIGTELYLVNRLEQDDTRRPDEVEAPGVRLLKLIVDRFPPEQDLSRVPPVLRELRPLDPEEIANAPVRRFEFERTNGMWAINDKFFNPLRSAEDVRQGSVEVWDLINNSGGWSHPIHIHLEEGRIIAKFQDGIDEDDRVPVPPHEQGRKDVFALLPNSRTKVLLRFRDFLGKYVMHCHNLIHEDHAMMLRFDVVAPGQQTDDPAPDRDRPGERLDRDDKRSSRGQGKGRRG</sequence>
<dbReference type="CDD" id="cd13889">
    <property type="entry name" value="CuRO_3_BOD"/>
    <property type="match status" value="1"/>
</dbReference>
<accession>A0ABZ0PPY9</accession>
<dbReference type="InterPro" id="IPR011706">
    <property type="entry name" value="Cu-oxidase_C"/>
</dbReference>
<dbReference type="InterPro" id="IPR008972">
    <property type="entry name" value="Cupredoxin"/>
</dbReference>
<dbReference type="Gene3D" id="2.60.40.420">
    <property type="entry name" value="Cupredoxins - blue copper proteins"/>
    <property type="match status" value="3"/>
</dbReference>
<keyword evidence="1" id="KW-0479">Metal-binding</keyword>
<dbReference type="RefSeq" id="WP_318639651.1">
    <property type="nucleotide sequence ID" value="NZ_CP137892.1"/>
</dbReference>
<feature type="domain" description="Plastocyanin-like" evidence="3">
    <location>
        <begin position="510"/>
        <end position="630"/>
    </location>
</feature>
<protein>
    <submittedName>
        <fullName evidence="4">Multicopper oxidase domain-containing protein</fullName>
    </submittedName>
</protein>
<dbReference type="Proteomes" id="UP001305928">
    <property type="component" value="Chromosome"/>
</dbReference>
<feature type="region of interest" description="Disordered" evidence="2">
    <location>
        <begin position="54"/>
        <end position="92"/>
    </location>
</feature>
<dbReference type="InterPro" id="IPR002355">
    <property type="entry name" value="Cu_oxidase_Cu_BS"/>
</dbReference>
<feature type="region of interest" description="Disordered" evidence="2">
    <location>
        <begin position="1"/>
        <end position="42"/>
    </location>
</feature>
<dbReference type="PANTHER" id="PTHR48267">
    <property type="entry name" value="CUPREDOXIN SUPERFAMILY PROTEIN"/>
    <property type="match status" value="1"/>
</dbReference>
<reference evidence="4 5" key="1">
    <citation type="submission" date="2023-11" db="EMBL/GenBank/DDBJ databases">
        <title>Complete genome of Pseudomonas benzenivorans BA3361.</title>
        <authorList>
            <person name="Shin S.Y."/>
            <person name="Song J."/>
            <person name="Kang H."/>
        </authorList>
    </citation>
    <scope>NUCLEOTIDE SEQUENCE [LARGE SCALE GENOMIC DNA]</scope>
    <source>
        <strain evidence="4 5">HNIBRBA3361</strain>
    </source>
</reference>
<feature type="compositionally biased region" description="Basic and acidic residues" evidence="2">
    <location>
        <begin position="70"/>
        <end position="83"/>
    </location>
</feature>
<evidence type="ECO:0000256" key="1">
    <source>
        <dbReference type="ARBA" id="ARBA00022723"/>
    </source>
</evidence>
<dbReference type="InterPro" id="IPR045087">
    <property type="entry name" value="Cu-oxidase_fam"/>
</dbReference>
<gene>
    <name evidence="4" type="ORF">SBP02_10400</name>
</gene>
<dbReference type="SUPFAM" id="SSF49503">
    <property type="entry name" value="Cupredoxins"/>
    <property type="match status" value="3"/>
</dbReference>
<proteinExistence type="predicted"/>
<evidence type="ECO:0000256" key="2">
    <source>
        <dbReference type="SAM" id="MobiDB-lite"/>
    </source>
</evidence>
<feature type="region of interest" description="Disordered" evidence="2">
    <location>
        <begin position="632"/>
        <end position="667"/>
    </location>
</feature>
<dbReference type="EMBL" id="CP137892">
    <property type="protein sequence ID" value="WPC03210.1"/>
    <property type="molecule type" value="Genomic_DNA"/>
</dbReference>
<feature type="compositionally biased region" description="Basic and acidic residues" evidence="2">
    <location>
        <begin position="30"/>
        <end position="40"/>
    </location>
</feature>
<dbReference type="Pfam" id="PF07731">
    <property type="entry name" value="Cu-oxidase_2"/>
    <property type="match status" value="1"/>
</dbReference>
<keyword evidence="5" id="KW-1185">Reference proteome</keyword>
<evidence type="ECO:0000313" key="5">
    <source>
        <dbReference type="Proteomes" id="UP001305928"/>
    </source>
</evidence>
<feature type="compositionally biased region" description="Polar residues" evidence="2">
    <location>
        <begin position="19"/>
        <end position="29"/>
    </location>
</feature>
<dbReference type="PANTHER" id="PTHR48267:SF1">
    <property type="entry name" value="BILIRUBIN OXIDASE"/>
    <property type="match status" value="1"/>
</dbReference>
<evidence type="ECO:0000313" key="4">
    <source>
        <dbReference type="EMBL" id="WPC03210.1"/>
    </source>
</evidence>
<name>A0ABZ0PPY9_9PSED</name>
<feature type="compositionally biased region" description="Low complexity" evidence="2">
    <location>
        <begin position="54"/>
        <end position="64"/>
    </location>
</feature>
<dbReference type="PROSITE" id="PS00080">
    <property type="entry name" value="MULTICOPPER_OXIDASE2"/>
    <property type="match status" value="1"/>
</dbReference>
<feature type="compositionally biased region" description="Basic and acidic residues" evidence="2">
    <location>
        <begin position="640"/>
        <end position="657"/>
    </location>
</feature>
<evidence type="ECO:0000259" key="3">
    <source>
        <dbReference type="Pfam" id="PF07731"/>
    </source>
</evidence>
<organism evidence="4 5">
    <name type="scientific">Pseudomonas benzenivorans</name>
    <dbReference type="NCBI Taxonomy" id="556533"/>
    <lineage>
        <taxon>Bacteria</taxon>
        <taxon>Pseudomonadati</taxon>
        <taxon>Pseudomonadota</taxon>
        <taxon>Gammaproteobacteria</taxon>
        <taxon>Pseudomonadales</taxon>
        <taxon>Pseudomonadaceae</taxon>
        <taxon>Pseudomonas</taxon>
    </lineage>
</organism>